<dbReference type="AlphaFoldDB" id="G2Y0W2"/>
<name>G2Y0W2_BOTF4</name>
<gene>
    <name evidence="1" type="ORF">BofuT4_uP118270.1</name>
</gene>
<proteinExistence type="predicted"/>
<protein>
    <submittedName>
        <fullName evidence="1">Uncharacterized protein</fullName>
    </submittedName>
</protein>
<reference evidence="2" key="1">
    <citation type="journal article" date="2011" name="PLoS Genet.">
        <title>Genomic analysis of the necrotrophic fungal pathogens Sclerotinia sclerotiorum and Botrytis cinerea.</title>
        <authorList>
            <person name="Amselem J."/>
            <person name="Cuomo C.A."/>
            <person name="van Kan J.A."/>
            <person name="Viaud M."/>
            <person name="Benito E.P."/>
            <person name="Couloux A."/>
            <person name="Coutinho P.M."/>
            <person name="de Vries R.P."/>
            <person name="Dyer P.S."/>
            <person name="Fillinger S."/>
            <person name="Fournier E."/>
            <person name="Gout L."/>
            <person name="Hahn M."/>
            <person name="Kohn L."/>
            <person name="Lapalu N."/>
            <person name="Plummer K.M."/>
            <person name="Pradier J.M."/>
            <person name="Quevillon E."/>
            <person name="Sharon A."/>
            <person name="Simon A."/>
            <person name="ten Have A."/>
            <person name="Tudzynski B."/>
            <person name="Tudzynski P."/>
            <person name="Wincker P."/>
            <person name="Andrew M."/>
            <person name="Anthouard V."/>
            <person name="Beever R.E."/>
            <person name="Beffa R."/>
            <person name="Benoit I."/>
            <person name="Bouzid O."/>
            <person name="Brault B."/>
            <person name="Chen Z."/>
            <person name="Choquer M."/>
            <person name="Collemare J."/>
            <person name="Cotton P."/>
            <person name="Danchin E.G."/>
            <person name="Da Silva C."/>
            <person name="Gautier A."/>
            <person name="Giraud C."/>
            <person name="Giraud T."/>
            <person name="Gonzalez C."/>
            <person name="Grossetete S."/>
            <person name="Guldener U."/>
            <person name="Henrissat B."/>
            <person name="Howlett B.J."/>
            <person name="Kodira C."/>
            <person name="Kretschmer M."/>
            <person name="Lappartient A."/>
            <person name="Leroch M."/>
            <person name="Levis C."/>
            <person name="Mauceli E."/>
            <person name="Neuveglise C."/>
            <person name="Oeser B."/>
            <person name="Pearson M."/>
            <person name="Poulain J."/>
            <person name="Poussereau N."/>
            <person name="Quesneville H."/>
            <person name="Rascle C."/>
            <person name="Schumacher J."/>
            <person name="Segurens B."/>
            <person name="Sexton A."/>
            <person name="Silva E."/>
            <person name="Sirven C."/>
            <person name="Soanes D.M."/>
            <person name="Talbot N.J."/>
            <person name="Templeton M."/>
            <person name="Yandava C."/>
            <person name="Yarden O."/>
            <person name="Zeng Q."/>
            <person name="Rollins J.A."/>
            <person name="Lebrun M.H."/>
            <person name="Dickman M."/>
        </authorList>
    </citation>
    <scope>NUCLEOTIDE SEQUENCE [LARGE SCALE GENOMIC DNA]</scope>
    <source>
        <strain evidence="2">T4</strain>
    </source>
</reference>
<evidence type="ECO:0000313" key="2">
    <source>
        <dbReference type="Proteomes" id="UP000008177"/>
    </source>
</evidence>
<dbReference type="HOGENOM" id="CLU_3124789_0_0_1"/>
<organism evidence="1 2">
    <name type="scientific">Botryotinia fuckeliana (strain T4)</name>
    <name type="common">Noble rot fungus</name>
    <name type="synonym">Botrytis cinerea</name>
    <dbReference type="NCBI Taxonomy" id="999810"/>
    <lineage>
        <taxon>Eukaryota</taxon>
        <taxon>Fungi</taxon>
        <taxon>Dikarya</taxon>
        <taxon>Ascomycota</taxon>
        <taxon>Pezizomycotina</taxon>
        <taxon>Leotiomycetes</taxon>
        <taxon>Helotiales</taxon>
        <taxon>Sclerotiniaceae</taxon>
        <taxon>Botrytis</taxon>
    </lineage>
</organism>
<accession>G2Y0W2</accession>
<dbReference type="EMBL" id="FQ790281">
    <property type="protein sequence ID" value="CCD46277.1"/>
    <property type="molecule type" value="Genomic_DNA"/>
</dbReference>
<evidence type="ECO:0000313" key="1">
    <source>
        <dbReference type="EMBL" id="CCD46277.1"/>
    </source>
</evidence>
<sequence length="50" mass="5995">MTACLPACLAKIKRKRKRKRKFPNPRHFRSLPSFLPFIPRWNEMPSTVEL</sequence>
<dbReference type="InParanoid" id="G2Y0W2"/>
<dbReference type="Proteomes" id="UP000008177">
    <property type="component" value="Unplaced contigs"/>
</dbReference>